<sequence length="135" mass="15062">MTGKKKMSFEPIRTSVGPRKDGHRKVEIECHQKKKDESERAVQPWLRHPKDTPKKNAVIRWWRNGAGATKPNRYGRRAGGAAVLAVAGRDEPRQAGSRPNQQGLKKKKSPHGRGRGRPGCPSDFQFHSKMAGFSG</sequence>
<proteinExistence type="predicted"/>
<protein>
    <submittedName>
        <fullName evidence="2">Uncharacterized protein</fullName>
    </submittedName>
</protein>
<feature type="compositionally biased region" description="Basic and acidic residues" evidence="1">
    <location>
        <begin position="18"/>
        <end position="40"/>
    </location>
</feature>
<evidence type="ECO:0000313" key="2">
    <source>
        <dbReference type="EMBL" id="KAK6634941.1"/>
    </source>
</evidence>
<keyword evidence="3" id="KW-1185">Reference proteome</keyword>
<feature type="compositionally biased region" description="Basic residues" evidence="1">
    <location>
        <begin position="104"/>
        <end position="116"/>
    </location>
</feature>
<gene>
    <name evidence="2" type="ORF">RUM44_000188</name>
</gene>
<organism evidence="2 3">
    <name type="scientific">Polyplax serrata</name>
    <name type="common">Common mouse louse</name>
    <dbReference type="NCBI Taxonomy" id="468196"/>
    <lineage>
        <taxon>Eukaryota</taxon>
        <taxon>Metazoa</taxon>
        <taxon>Ecdysozoa</taxon>
        <taxon>Arthropoda</taxon>
        <taxon>Hexapoda</taxon>
        <taxon>Insecta</taxon>
        <taxon>Pterygota</taxon>
        <taxon>Neoptera</taxon>
        <taxon>Paraneoptera</taxon>
        <taxon>Psocodea</taxon>
        <taxon>Troctomorpha</taxon>
        <taxon>Phthiraptera</taxon>
        <taxon>Anoplura</taxon>
        <taxon>Polyplacidae</taxon>
        <taxon>Polyplax</taxon>
    </lineage>
</organism>
<name>A0ABR1B4Q9_POLSC</name>
<feature type="region of interest" description="Disordered" evidence="1">
    <location>
        <begin position="65"/>
        <end position="135"/>
    </location>
</feature>
<evidence type="ECO:0000313" key="3">
    <source>
        <dbReference type="Proteomes" id="UP001359485"/>
    </source>
</evidence>
<accession>A0ABR1B4Q9</accession>
<dbReference type="Proteomes" id="UP001359485">
    <property type="component" value="Unassembled WGS sequence"/>
</dbReference>
<evidence type="ECO:0000256" key="1">
    <source>
        <dbReference type="SAM" id="MobiDB-lite"/>
    </source>
</evidence>
<dbReference type="EMBL" id="JAWJWF010000003">
    <property type="protein sequence ID" value="KAK6634941.1"/>
    <property type="molecule type" value="Genomic_DNA"/>
</dbReference>
<reference evidence="2 3" key="1">
    <citation type="submission" date="2023-09" db="EMBL/GenBank/DDBJ databases">
        <title>Genomes of two closely related lineages of the louse Polyplax serrata with different host specificities.</title>
        <authorList>
            <person name="Martinu J."/>
            <person name="Tarabai H."/>
            <person name="Stefka J."/>
            <person name="Hypsa V."/>
        </authorList>
    </citation>
    <scope>NUCLEOTIDE SEQUENCE [LARGE SCALE GENOMIC DNA]</scope>
    <source>
        <strain evidence="2">98ZLc_SE</strain>
    </source>
</reference>
<feature type="region of interest" description="Disordered" evidence="1">
    <location>
        <begin position="1"/>
        <end position="52"/>
    </location>
</feature>
<comment type="caution">
    <text evidence="2">The sequence shown here is derived from an EMBL/GenBank/DDBJ whole genome shotgun (WGS) entry which is preliminary data.</text>
</comment>